<dbReference type="InterPro" id="IPR004675">
    <property type="entry name" value="AhpD_core"/>
</dbReference>
<keyword evidence="3" id="KW-1185">Reference proteome</keyword>
<dbReference type="RefSeq" id="WP_111145881.1">
    <property type="nucleotide sequence ID" value="NZ_QKRB01000036.1"/>
</dbReference>
<name>A0A2W1LFP8_9BACL</name>
<dbReference type="GO" id="GO:0051920">
    <property type="term" value="F:peroxiredoxin activity"/>
    <property type="evidence" value="ECO:0007669"/>
    <property type="project" value="InterPro"/>
</dbReference>
<dbReference type="Pfam" id="PF02627">
    <property type="entry name" value="CMD"/>
    <property type="match status" value="1"/>
</dbReference>
<sequence length="146" mass="16353">MESRFRMEHTLPSVYKKMMELDAAVAGTGIDPALLELIKIYASQLNGCAFCVDMHTRDARESGEQERRIYHLSVWRESPLFTPAERAALEMTEALTLVAGRHIPDTLRKDVIRHFGAEGAAQIMMAIVTINAWNRIAIGTGKRPEA</sequence>
<feature type="domain" description="Carboxymuconolactone decarboxylase-like" evidence="1">
    <location>
        <begin position="12"/>
        <end position="93"/>
    </location>
</feature>
<dbReference type="PANTHER" id="PTHR35446:SF2">
    <property type="entry name" value="CARBOXYMUCONOLACTONE DECARBOXYLASE-LIKE DOMAIN-CONTAINING PROTEIN"/>
    <property type="match status" value="1"/>
</dbReference>
<dbReference type="SUPFAM" id="SSF69118">
    <property type="entry name" value="AhpD-like"/>
    <property type="match status" value="1"/>
</dbReference>
<dbReference type="InterPro" id="IPR003779">
    <property type="entry name" value="CMD-like"/>
</dbReference>
<organism evidence="2 3">
    <name type="scientific">Paenibacillus sambharensis</name>
    <dbReference type="NCBI Taxonomy" id="1803190"/>
    <lineage>
        <taxon>Bacteria</taxon>
        <taxon>Bacillati</taxon>
        <taxon>Bacillota</taxon>
        <taxon>Bacilli</taxon>
        <taxon>Bacillales</taxon>
        <taxon>Paenibacillaceae</taxon>
        <taxon>Paenibacillus</taxon>
    </lineage>
</organism>
<dbReference type="Proteomes" id="UP000249522">
    <property type="component" value="Unassembled WGS sequence"/>
</dbReference>
<dbReference type="InterPro" id="IPR029032">
    <property type="entry name" value="AhpD-like"/>
</dbReference>
<evidence type="ECO:0000313" key="2">
    <source>
        <dbReference type="EMBL" id="PZD96870.1"/>
    </source>
</evidence>
<dbReference type="PANTHER" id="PTHR35446">
    <property type="entry name" value="SI:CH211-175M2.5"/>
    <property type="match status" value="1"/>
</dbReference>
<protein>
    <submittedName>
        <fullName evidence="2">Carboxymuconolactone decarboxylase family protein</fullName>
    </submittedName>
</protein>
<evidence type="ECO:0000259" key="1">
    <source>
        <dbReference type="Pfam" id="PF02627"/>
    </source>
</evidence>
<comment type="caution">
    <text evidence="2">The sequence shown here is derived from an EMBL/GenBank/DDBJ whole genome shotgun (WGS) entry which is preliminary data.</text>
</comment>
<proteinExistence type="predicted"/>
<evidence type="ECO:0000313" key="3">
    <source>
        <dbReference type="Proteomes" id="UP000249522"/>
    </source>
</evidence>
<reference evidence="2 3" key="1">
    <citation type="submission" date="2018-06" db="EMBL/GenBank/DDBJ databases">
        <title>Paenibacillus imtechensis sp. nov.</title>
        <authorList>
            <person name="Pinnaka A.K."/>
            <person name="Singh H."/>
            <person name="Kaur M."/>
        </authorList>
    </citation>
    <scope>NUCLEOTIDE SEQUENCE [LARGE SCALE GENOMIC DNA]</scope>
    <source>
        <strain evidence="2 3">SMB1</strain>
    </source>
</reference>
<gene>
    <name evidence="2" type="ORF">DNH61_05615</name>
</gene>
<dbReference type="OrthoDB" id="9801997at2"/>
<dbReference type="EMBL" id="QKRB01000036">
    <property type="protein sequence ID" value="PZD96870.1"/>
    <property type="molecule type" value="Genomic_DNA"/>
</dbReference>
<dbReference type="Gene3D" id="1.20.1290.10">
    <property type="entry name" value="AhpD-like"/>
    <property type="match status" value="1"/>
</dbReference>
<accession>A0A2W1LFP8</accession>
<dbReference type="NCBIfam" id="TIGR00778">
    <property type="entry name" value="ahpD_dom"/>
    <property type="match status" value="1"/>
</dbReference>
<dbReference type="AlphaFoldDB" id="A0A2W1LFP8"/>